<dbReference type="InterPro" id="IPR030676">
    <property type="entry name" value="CitT-rel"/>
</dbReference>
<evidence type="ECO:0000313" key="8">
    <source>
        <dbReference type="Proteomes" id="UP000315750"/>
    </source>
</evidence>
<keyword evidence="4 6" id="KW-1133">Transmembrane helix</keyword>
<reference evidence="7 8" key="1">
    <citation type="submission" date="2019-02" db="EMBL/GenBank/DDBJ databases">
        <title>Deep-cultivation of Planctomycetes and their phenomic and genomic characterization uncovers novel biology.</title>
        <authorList>
            <person name="Wiegand S."/>
            <person name="Jogler M."/>
            <person name="Boedeker C."/>
            <person name="Pinto D."/>
            <person name="Vollmers J."/>
            <person name="Rivas-Marin E."/>
            <person name="Kohn T."/>
            <person name="Peeters S.H."/>
            <person name="Heuer A."/>
            <person name="Rast P."/>
            <person name="Oberbeckmann S."/>
            <person name="Bunk B."/>
            <person name="Jeske O."/>
            <person name="Meyerdierks A."/>
            <person name="Storesund J.E."/>
            <person name="Kallscheuer N."/>
            <person name="Luecker S."/>
            <person name="Lage O.M."/>
            <person name="Pohl T."/>
            <person name="Merkel B.J."/>
            <person name="Hornburger P."/>
            <person name="Mueller R.-W."/>
            <person name="Bruemmer F."/>
            <person name="Labrenz M."/>
            <person name="Spormann A.M."/>
            <person name="Op den Camp H."/>
            <person name="Overmann J."/>
            <person name="Amann R."/>
            <person name="Jetten M.S.M."/>
            <person name="Mascher T."/>
            <person name="Medema M.H."/>
            <person name="Devos D.P."/>
            <person name="Kaster A.-K."/>
            <person name="Ovreas L."/>
            <person name="Rohde M."/>
            <person name="Galperin M.Y."/>
            <person name="Jogler C."/>
        </authorList>
    </citation>
    <scope>NUCLEOTIDE SEQUENCE [LARGE SCALE GENOMIC DNA]</scope>
    <source>
        <strain evidence="7 8">Pan181</strain>
    </source>
</reference>
<feature type="transmembrane region" description="Helical" evidence="6">
    <location>
        <begin position="458"/>
        <end position="486"/>
    </location>
</feature>
<dbReference type="RefSeq" id="WP_145247057.1">
    <property type="nucleotide sequence ID" value="NZ_CP036278.1"/>
</dbReference>
<name>A0A518ANJ6_9BACT</name>
<dbReference type="Proteomes" id="UP000315750">
    <property type="component" value="Chromosome"/>
</dbReference>
<evidence type="ECO:0000256" key="3">
    <source>
        <dbReference type="ARBA" id="ARBA00022692"/>
    </source>
</evidence>
<protein>
    <submittedName>
        <fullName evidence="7">Malate transporter YflS</fullName>
    </submittedName>
</protein>
<comment type="similarity">
    <text evidence="2">Belongs to the SLC13A/DASS transporter (TC 2.A.47) family. DIT1 subfamily.</text>
</comment>
<feature type="transmembrane region" description="Helical" evidence="6">
    <location>
        <begin position="242"/>
        <end position="264"/>
    </location>
</feature>
<proteinExistence type="inferred from homology"/>
<feature type="transmembrane region" description="Helical" evidence="6">
    <location>
        <begin position="337"/>
        <end position="353"/>
    </location>
</feature>
<evidence type="ECO:0000256" key="6">
    <source>
        <dbReference type="SAM" id="Phobius"/>
    </source>
</evidence>
<dbReference type="KEGG" id="amuc:Pan181_25020"/>
<feature type="transmembrane region" description="Helical" evidence="6">
    <location>
        <begin position="397"/>
        <end position="416"/>
    </location>
</feature>
<feature type="transmembrane region" description="Helical" evidence="6">
    <location>
        <begin position="15"/>
        <end position="34"/>
    </location>
</feature>
<gene>
    <name evidence="7" type="primary">yflS</name>
    <name evidence="7" type="ORF">Pan181_25020</name>
</gene>
<organism evidence="7 8">
    <name type="scientific">Aeoliella mucimassa</name>
    <dbReference type="NCBI Taxonomy" id="2527972"/>
    <lineage>
        <taxon>Bacteria</taxon>
        <taxon>Pseudomonadati</taxon>
        <taxon>Planctomycetota</taxon>
        <taxon>Planctomycetia</taxon>
        <taxon>Pirellulales</taxon>
        <taxon>Lacipirellulaceae</taxon>
        <taxon>Aeoliella</taxon>
    </lineage>
</organism>
<sequence length="544" mass="58732">MENAPDTGSSVDPLFALRLSVCLIVGAVMWFMPAPEGLNPAAWRTFAVFVATILSFLLRPLPMGASVLLGMLVLAGTGTIATTAQDDWMIKLGLHEDNLVQVSRSPSQPATLVEYHPNYDTKILIRETLVDKTYKQRAQESLEAVLSGFGHTTVWLVVAAFFISGAMIQSGLGRRIALMMVAKLGNTTLGLGYALAAAELVLAPFVPSNTARGGGLMMPIVDSMSKVLGSTPNESPRRAGEYLVLCGAHLNLITAAMFLTGMAANPLVSKAASDILQVEFGWGMWLKGSIVPGLISLGVVPWVLYRLAPPQLSDSHAAQEAVANELNEMGKWSRHQIIMGSVLMVMLFLWATGPIQELLLGGKLHATWVAMSGVLTLVVAGVLPYEKVTGNSSAWDTLLWLGGLVAMADALKATHFVDWFAEQVQANLGGITGIMAAVLLAVIYFYSMYGFSMLTGHILAFTGVFFAVAGDMSVPPLVMIALVAYFSNLCGCTTNYSTGPVVIYFGQGYVPIRRWFWIGFVMSLLHLLVWLGPGLLWWKLLGWW</sequence>
<keyword evidence="8" id="KW-1185">Reference proteome</keyword>
<keyword evidence="3 6" id="KW-0812">Transmembrane</keyword>
<evidence type="ECO:0000256" key="5">
    <source>
        <dbReference type="ARBA" id="ARBA00023136"/>
    </source>
</evidence>
<feature type="transmembrane region" description="Helical" evidence="6">
    <location>
        <begin position="365"/>
        <end position="385"/>
    </location>
</feature>
<evidence type="ECO:0000256" key="4">
    <source>
        <dbReference type="ARBA" id="ARBA00022989"/>
    </source>
</evidence>
<comment type="subcellular location">
    <subcellularLocation>
        <location evidence="1">Membrane</location>
        <topology evidence="1">Multi-pass membrane protein</topology>
    </subcellularLocation>
</comment>
<feature type="transmembrane region" description="Helical" evidence="6">
    <location>
        <begin position="284"/>
        <end position="305"/>
    </location>
</feature>
<feature type="transmembrane region" description="Helical" evidence="6">
    <location>
        <begin position="41"/>
        <end position="58"/>
    </location>
</feature>
<evidence type="ECO:0000256" key="2">
    <source>
        <dbReference type="ARBA" id="ARBA00007349"/>
    </source>
</evidence>
<keyword evidence="5 6" id="KW-0472">Membrane</keyword>
<dbReference type="Pfam" id="PF00939">
    <property type="entry name" value="Na_sulph_symp"/>
    <property type="match status" value="1"/>
</dbReference>
<dbReference type="NCBIfam" id="TIGR00785">
    <property type="entry name" value="dass"/>
    <property type="match status" value="1"/>
</dbReference>
<dbReference type="EMBL" id="CP036278">
    <property type="protein sequence ID" value="QDU56293.1"/>
    <property type="molecule type" value="Genomic_DNA"/>
</dbReference>
<evidence type="ECO:0000256" key="1">
    <source>
        <dbReference type="ARBA" id="ARBA00004141"/>
    </source>
</evidence>
<evidence type="ECO:0000313" key="7">
    <source>
        <dbReference type="EMBL" id="QDU56293.1"/>
    </source>
</evidence>
<dbReference type="InterPro" id="IPR001898">
    <property type="entry name" value="SLC13A/DASS"/>
</dbReference>
<feature type="transmembrane region" description="Helical" evidence="6">
    <location>
        <begin position="64"/>
        <end position="84"/>
    </location>
</feature>
<accession>A0A518ANJ6</accession>
<feature type="transmembrane region" description="Helical" evidence="6">
    <location>
        <begin position="428"/>
        <end position="446"/>
    </location>
</feature>
<dbReference type="PIRSF" id="PIRSF002457">
    <property type="entry name" value="DASS"/>
    <property type="match status" value="1"/>
</dbReference>
<dbReference type="GO" id="GO:0016020">
    <property type="term" value="C:membrane"/>
    <property type="evidence" value="ECO:0007669"/>
    <property type="project" value="UniProtKB-SubCell"/>
</dbReference>
<dbReference type="OrthoDB" id="1401038at2"/>
<dbReference type="AlphaFoldDB" id="A0A518ANJ6"/>
<dbReference type="GO" id="GO:0022857">
    <property type="term" value="F:transmembrane transporter activity"/>
    <property type="evidence" value="ECO:0007669"/>
    <property type="project" value="InterPro"/>
</dbReference>
<dbReference type="PANTHER" id="PTHR42826">
    <property type="entry name" value="DICARBOXYLATE TRANSPORTER 2.1, CHLOROPLASTIC"/>
    <property type="match status" value="1"/>
</dbReference>
<feature type="transmembrane region" description="Helical" evidence="6">
    <location>
        <begin position="144"/>
        <end position="168"/>
    </location>
</feature>
<feature type="transmembrane region" description="Helical" evidence="6">
    <location>
        <begin position="515"/>
        <end position="538"/>
    </location>
</feature>